<sequence length="111" mass="12453">MTSSPFAKLPEPPYYSVIFSSQRTEGDNGYGQMADRMVELAAEQPGYLGVESVRGADGFGITVSYWSSLEAISAWKAVAEHRIAQETGKARWYEHYEVRIARVERAYATRP</sequence>
<evidence type="ECO:0000313" key="3">
    <source>
        <dbReference type="Proteomes" id="UP001629214"/>
    </source>
</evidence>
<keyword evidence="2" id="KW-0503">Monooxygenase</keyword>
<keyword evidence="3" id="KW-1185">Reference proteome</keyword>
<dbReference type="Proteomes" id="UP001629214">
    <property type="component" value="Unassembled WGS sequence"/>
</dbReference>
<evidence type="ECO:0000259" key="1">
    <source>
        <dbReference type="Pfam" id="PF03992"/>
    </source>
</evidence>
<dbReference type="GO" id="GO:0004497">
    <property type="term" value="F:monooxygenase activity"/>
    <property type="evidence" value="ECO:0007669"/>
    <property type="project" value="UniProtKB-KW"/>
</dbReference>
<organism evidence="2 3">
    <name type="scientific">Herbaspirillum rhizosphaerae</name>
    <dbReference type="NCBI Taxonomy" id="346179"/>
    <lineage>
        <taxon>Bacteria</taxon>
        <taxon>Pseudomonadati</taxon>
        <taxon>Pseudomonadota</taxon>
        <taxon>Betaproteobacteria</taxon>
        <taxon>Burkholderiales</taxon>
        <taxon>Oxalobacteraceae</taxon>
        <taxon>Herbaspirillum</taxon>
    </lineage>
</organism>
<proteinExistence type="predicted"/>
<dbReference type="InterPro" id="IPR052936">
    <property type="entry name" value="Jasmonate_Hydroxylase-like"/>
</dbReference>
<dbReference type="SUPFAM" id="SSF54909">
    <property type="entry name" value="Dimeric alpha+beta barrel"/>
    <property type="match status" value="1"/>
</dbReference>
<reference evidence="2 3" key="1">
    <citation type="journal article" date="2024" name="Chem. Sci.">
        <title>Discovery of megapolipeptins by genome mining of a Burkholderiales bacteria collection.</title>
        <authorList>
            <person name="Paulo B.S."/>
            <person name="Recchia M.J.J."/>
            <person name="Lee S."/>
            <person name="Fergusson C.H."/>
            <person name="Romanowski S.B."/>
            <person name="Hernandez A."/>
            <person name="Krull N."/>
            <person name="Liu D.Y."/>
            <person name="Cavanagh H."/>
            <person name="Bos A."/>
            <person name="Gray C.A."/>
            <person name="Murphy B.T."/>
            <person name="Linington R.G."/>
            <person name="Eustaquio A.S."/>
        </authorList>
    </citation>
    <scope>NUCLEOTIDE SEQUENCE [LARGE SCALE GENOMIC DNA]</scope>
    <source>
        <strain evidence="2 3">RL21-008-BIB-B</strain>
    </source>
</reference>
<comment type="caution">
    <text evidence="2">The sequence shown here is derived from an EMBL/GenBank/DDBJ whole genome shotgun (WGS) entry which is preliminary data.</text>
</comment>
<dbReference type="InterPro" id="IPR007138">
    <property type="entry name" value="ABM_dom"/>
</dbReference>
<name>A0ABW8Z9W9_9BURK</name>
<accession>A0ABW8Z9W9</accession>
<evidence type="ECO:0000313" key="2">
    <source>
        <dbReference type="EMBL" id="MFL9879836.1"/>
    </source>
</evidence>
<feature type="domain" description="ABM" evidence="1">
    <location>
        <begin position="24"/>
        <end position="86"/>
    </location>
</feature>
<dbReference type="PANTHER" id="PTHR37811">
    <property type="entry name" value="BLL5343 PROTEIN"/>
    <property type="match status" value="1"/>
</dbReference>
<protein>
    <submittedName>
        <fullName evidence="2">Antibiotic biosynthesis monooxygenase</fullName>
    </submittedName>
</protein>
<dbReference type="Pfam" id="PF03992">
    <property type="entry name" value="ABM"/>
    <property type="match status" value="1"/>
</dbReference>
<dbReference type="InterPro" id="IPR011008">
    <property type="entry name" value="Dimeric_a/b-barrel"/>
</dbReference>
<dbReference type="RefSeq" id="WP_408168930.1">
    <property type="nucleotide sequence ID" value="NZ_JAQQFR010000010.1"/>
</dbReference>
<dbReference type="PANTHER" id="PTHR37811:SF2">
    <property type="entry name" value="ABM DOMAIN-CONTAINING PROTEIN"/>
    <property type="match status" value="1"/>
</dbReference>
<dbReference type="EMBL" id="JAQQFR010000010">
    <property type="protein sequence ID" value="MFL9879836.1"/>
    <property type="molecule type" value="Genomic_DNA"/>
</dbReference>
<keyword evidence="2" id="KW-0560">Oxidoreductase</keyword>
<dbReference type="Gene3D" id="3.30.70.100">
    <property type="match status" value="1"/>
</dbReference>
<gene>
    <name evidence="2" type="ORF">PQR63_15660</name>
</gene>